<comment type="caution">
    <text evidence="13">The sequence shown here is derived from an EMBL/GenBank/DDBJ whole genome shotgun (WGS) entry which is preliminary data.</text>
</comment>
<dbReference type="PROSITE" id="PS50111">
    <property type="entry name" value="CHEMOTAXIS_TRANSDUC_2"/>
    <property type="match status" value="1"/>
</dbReference>
<dbReference type="CDD" id="cd18773">
    <property type="entry name" value="PDC1_HK_sensor"/>
    <property type="match status" value="1"/>
</dbReference>
<evidence type="ECO:0000256" key="7">
    <source>
        <dbReference type="ARBA" id="ARBA00023224"/>
    </source>
</evidence>
<comment type="similarity">
    <text evidence="8">Belongs to the methyl-accepting chemotaxis (MCP) protein family.</text>
</comment>
<feature type="domain" description="Methyl-accepting transducer" evidence="11">
    <location>
        <begin position="173"/>
        <end position="409"/>
    </location>
</feature>
<gene>
    <name evidence="13" type="primary">mcpQ_15</name>
    <name evidence="13" type="ORF">NNJEOMEG_02961</name>
</gene>
<dbReference type="SUPFAM" id="SSF58104">
    <property type="entry name" value="Methyl-accepting chemotaxis protein (MCP) signaling domain"/>
    <property type="match status" value="1"/>
</dbReference>
<dbReference type="AlphaFoldDB" id="A0A6V8LTP9"/>
<dbReference type="Pfam" id="PF00015">
    <property type="entry name" value="MCPsignal"/>
    <property type="match status" value="1"/>
</dbReference>
<dbReference type="PANTHER" id="PTHR32089">
    <property type="entry name" value="METHYL-ACCEPTING CHEMOTAXIS PROTEIN MCPB"/>
    <property type="match status" value="1"/>
</dbReference>
<dbReference type="PANTHER" id="PTHR32089:SF112">
    <property type="entry name" value="LYSOZYME-LIKE PROTEIN-RELATED"/>
    <property type="match status" value="1"/>
</dbReference>
<sequence>MSLKRKLQVLSLFTVLLVSGLWIPAWMGLDDALLLASGSPQLAAKLAAFKSCALWSGVAATLLALAAGAFTGLGLTGRVGRVLAVMEQAEKGDLNARYEAHGADEIDRIGQEVNTLLGRVRELFAQAREHEDQAAENARQCQLAMDHAAQARQRAEAARRQGMGGAAGTLKSVVGEIQHVAGNLSQEVDKTSEGAHRQAEMVSQAAQAVEQMDQAVLESARNASGAAELAGKARECAERGARVVDGVVGSITGAYERTLELKGVVEDLGGRASAIGAIMTVISDIADQTNLLALNAAIEAARAGEAGRGFAVVADEVRKLAEKTMGATREVGQVIEAIQSGAREAVSGMESAASEVEKATGQARQSGEALKEIVSFVDATAGQVSSIAAAAEQQSAASNQIGRSVGAVRDISADTLRGMELCEKGLDTLIEQVGELANLNSVFTLLGQGTVQELVERIATSDELASMDRGRMEQALRQALAANPFVELAYITDARGVQVVNNIPQAGFDAQYDGTGFGKNWSTRPWFKGAMAQKDIYISEVYVSSASQQPCITVSRPVENREGAVLGVLGLDVKLG</sequence>
<dbReference type="SMART" id="SM00283">
    <property type="entry name" value="MA"/>
    <property type="match status" value="1"/>
</dbReference>
<dbReference type="EMBL" id="BLTE01000014">
    <property type="protein sequence ID" value="GFK95104.1"/>
    <property type="molecule type" value="Genomic_DNA"/>
</dbReference>
<dbReference type="Proteomes" id="UP000494245">
    <property type="component" value="Unassembled WGS sequence"/>
</dbReference>
<feature type="domain" description="HAMP" evidence="12">
    <location>
        <begin position="73"/>
        <end position="125"/>
    </location>
</feature>
<reference evidence="13 14" key="1">
    <citation type="submission" date="2020-04" db="EMBL/GenBank/DDBJ databases">
        <authorList>
            <consortium name="Desulfovibrio sp. FSS-1 genome sequencing consortium"/>
            <person name="Shimoshige H."/>
            <person name="Kobayashi H."/>
            <person name="Maekawa T."/>
        </authorList>
    </citation>
    <scope>NUCLEOTIDE SEQUENCE [LARGE SCALE GENOMIC DNA]</scope>
    <source>
        <strain evidence="13 14">SIID29052-01</strain>
    </source>
</reference>
<dbReference type="Gene3D" id="3.30.450.20">
    <property type="entry name" value="PAS domain"/>
    <property type="match status" value="1"/>
</dbReference>
<proteinExistence type="inferred from homology"/>
<evidence type="ECO:0000259" key="11">
    <source>
        <dbReference type="PROSITE" id="PS50111"/>
    </source>
</evidence>
<evidence type="ECO:0000313" key="13">
    <source>
        <dbReference type="EMBL" id="GFK95104.1"/>
    </source>
</evidence>
<dbReference type="InterPro" id="IPR033479">
    <property type="entry name" value="dCache_1"/>
</dbReference>
<dbReference type="InterPro" id="IPR003660">
    <property type="entry name" value="HAMP_dom"/>
</dbReference>
<evidence type="ECO:0000256" key="10">
    <source>
        <dbReference type="SAM" id="Phobius"/>
    </source>
</evidence>
<dbReference type="PROSITE" id="PS50885">
    <property type="entry name" value="HAMP"/>
    <property type="match status" value="1"/>
</dbReference>
<name>A0A6V8LTP9_9BACT</name>
<keyword evidence="5 10" id="KW-1133">Transmembrane helix</keyword>
<dbReference type="InterPro" id="IPR004089">
    <property type="entry name" value="MCPsignal_dom"/>
</dbReference>
<reference evidence="13 14" key="2">
    <citation type="submission" date="2020-05" db="EMBL/GenBank/DDBJ databases">
        <title>Draft genome sequence of Desulfovibrio sp. strainFSS-1.</title>
        <authorList>
            <person name="Shimoshige H."/>
            <person name="Kobayashi H."/>
            <person name="Maekawa T."/>
        </authorList>
    </citation>
    <scope>NUCLEOTIDE SEQUENCE [LARGE SCALE GENOMIC DNA]</scope>
    <source>
        <strain evidence="13 14">SIID29052-01</strain>
    </source>
</reference>
<dbReference type="Gene3D" id="6.10.340.10">
    <property type="match status" value="1"/>
</dbReference>
<keyword evidence="6 10" id="KW-0472">Membrane</keyword>
<protein>
    <submittedName>
        <fullName evidence="13">Methyl-accepting chemotaxis protein McpQ</fullName>
    </submittedName>
</protein>
<dbReference type="SUPFAM" id="SSF103190">
    <property type="entry name" value="Sensory domain-like"/>
    <property type="match status" value="1"/>
</dbReference>
<dbReference type="GO" id="GO:0007165">
    <property type="term" value="P:signal transduction"/>
    <property type="evidence" value="ECO:0007669"/>
    <property type="project" value="UniProtKB-KW"/>
</dbReference>
<feature type="transmembrane region" description="Helical" evidence="10">
    <location>
        <begin position="52"/>
        <end position="76"/>
    </location>
</feature>
<keyword evidence="2" id="KW-1003">Cell membrane</keyword>
<dbReference type="GO" id="GO:0005886">
    <property type="term" value="C:plasma membrane"/>
    <property type="evidence" value="ECO:0007669"/>
    <property type="project" value="UniProtKB-SubCell"/>
</dbReference>
<evidence type="ECO:0000256" key="5">
    <source>
        <dbReference type="ARBA" id="ARBA00022989"/>
    </source>
</evidence>
<keyword evidence="3" id="KW-0145">Chemotaxis</keyword>
<dbReference type="RefSeq" id="WP_173085831.1">
    <property type="nucleotide sequence ID" value="NZ_BLTE01000014.1"/>
</dbReference>
<dbReference type="SMART" id="SM00304">
    <property type="entry name" value="HAMP"/>
    <property type="match status" value="1"/>
</dbReference>
<dbReference type="InterPro" id="IPR029151">
    <property type="entry name" value="Sensor-like_sf"/>
</dbReference>
<evidence type="ECO:0000256" key="4">
    <source>
        <dbReference type="ARBA" id="ARBA00022692"/>
    </source>
</evidence>
<evidence type="ECO:0000256" key="9">
    <source>
        <dbReference type="PROSITE-ProRule" id="PRU00284"/>
    </source>
</evidence>
<dbReference type="Gene3D" id="1.10.287.950">
    <property type="entry name" value="Methyl-accepting chemotaxis protein"/>
    <property type="match status" value="1"/>
</dbReference>
<evidence type="ECO:0000313" key="14">
    <source>
        <dbReference type="Proteomes" id="UP000494245"/>
    </source>
</evidence>
<evidence type="ECO:0000259" key="12">
    <source>
        <dbReference type="PROSITE" id="PS50885"/>
    </source>
</evidence>
<dbReference type="CDD" id="cd11386">
    <property type="entry name" value="MCP_signal"/>
    <property type="match status" value="1"/>
</dbReference>
<evidence type="ECO:0000256" key="6">
    <source>
        <dbReference type="ARBA" id="ARBA00023136"/>
    </source>
</evidence>
<keyword evidence="4 10" id="KW-0812">Transmembrane</keyword>
<evidence type="ECO:0000256" key="3">
    <source>
        <dbReference type="ARBA" id="ARBA00022500"/>
    </source>
</evidence>
<accession>A0A6V8LTP9</accession>
<comment type="subcellular location">
    <subcellularLocation>
        <location evidence="1">Cell membrane</location>
        <topology evidence="1">Multi-pass membrane protein</topology>
    </subcellularLocation>
</comment>
<evidence type="ECO:0000256" key="8">
    <source>
        <dbReference type="ARBA" id="ARBA00029447"/>
    </source>
</evidence>
<dbReference type="Pfam" id="PF00672">
    <property type="entry name" value="HAMP"/>
    <property type="match status" value="1"/>
</dbReference>
<organism evidence="13 14">
    <name type="scientific">Fundidesulfovibrio magnetotacticus</name>
    <dbReference type="NCBI Taxonomy" id="2730080"/>
    <lineage>
        <taxon>Bacteria</taxon>
        <taxon>Pseudomonadati</taxon>
        <taxon>Thermodesulfobacteriota</taxon>
        <taxon>Desulfovibrionia</taxon>
        <taxon>Desulfovibrionales</taxon>
        <taxon>Desulfovibrionaceae</taxon>
        <taxon>Fundidesulfovibrio</taxon>
    </lineage>
</organism>
<dbReference type="Pfam" id="PF02743">
    <property type="entry name" value="dCache_1"/>
    <property type="match status" value="1"/>
</dbReference>
<keyword evidence="7 9" id="KW-0807">Transducer</keyword>
<evidence type="ECO:0000256" key="1">
    <source>
        <dbReference type="ARBA" id="ARBA00004651"/>
    </source>
</evidence>
<evidence type="ECO:0000256" key="2">
    <source>
        <dbReference type="ARBA" id="ARBA00022475"/>
    </source>
</evidence>
<dbReference type="GO" id="GO:0006935">
    <property type="term" value="P:chemotaxis"/>
    <property type="evidence" value="ECO:0007669"/>
    <property type="project" value="UniProtKB-KW"/>
</dbReference>
<keyword evidence="14" id="KW-1185">Reference proteome</keyword>